<evidence type="ECO:0000256" key="1">
    <source>
        <dbReference type="SAM" id="MobiDB-lite"/>
    </source>
</evidence>
<reference evidence="2" key="1">
    <citation type="journal article" date="2015" name="Genome Biol. Evol.">
        <title>Organellar Genomes of White Spruce (Picea glauca): Assembly and Annotation.</title>
        <authorList>
            <person name="Jackman S.D."/>
            <person name="Warren R.L."/>
            <person name="Gibb E.A."/>
            <person name="Vandervalk B.P."/>
            <person name="Mohamadi H."/>
            <person name="Chu J."/>
            <person name="Raymond A."/>
            <person name="Pleasance S."/>
            <person name="Coope R."/>
            <person name="Wildung M.R."/>
            <person name="Ritland C.E."/>
            <person name="Bousquet J."/>
            <person name="Jones S.J."/>
            <person name="Bohlmann J."/>
            <person name="Birol I."/>
        </authorList>
    </citation>
    <scope>NUCLEOTIDE SEQUENCE [LARGE SCALE GENOMIC DNA]</scope>
    <source>
        <tissue evidence="2">Flushing bud</tissue>
    </source>
</reference>
<evidence type="ECO:0000313" key="2">
    <source>
        <dbReference type="EMBL" id="KUM50960.1"/>
    </source>
</evidence>
<comment type="caution">
    <text evidence="2">The sequence shown here is derived from an EMBL/GenBank/DDBJ whole genome shotgun (WGS) entry which is preliminary data.</text>
</comment>
<name>A0A117NJ64_PICGL</name>
<dbReference type="EMBL" id="LKAM01000001">
    <property type="protein sequence ID" value="KUM50960.1"/>
    <property type="molecule type" value="Genomic_DNA"/>
</dbReference>
<feature type="region of interest" description="Disordered" evidence="1">
    <location>
        <begin position="28"/>
        <end position="48"/>
    </location>
</feature>
<proteinExistence type="predicted"/>
<geneLocation type="mitochondrion" evidence="2"/>
<accession>A0A117NJ64</accession>
<keyword evidence="2" id="KW-0496">Mitochondrion</keyword>
<organism evidence="2">
    <name type="scientific">Picea glauca</name>
    <name type="common">White spruce</name>
    <name type="synonym">Pinus glauca</name>
    <dbReference type="NCBI Taxonomy" id="3330"/>
    <lineage>
        <taxon>Eukaryota</taxon>
        <taxon>Viridiplantae</taxon>
        <taxon>Streptophyta</taxon>
        <taxon>Embryophyta</taxon>
        <taxon>Tracheophyta</taxon>
        <taxon>Spermatophyta</taxon>
        <taxon>Pinopsida</taxon>
        <taxon>Pinidae</taxon>
        <taxon>Conifers I</taxon>
        <taxon>Pinales</taxon>
        <taxon>Pinaceae</taxon>
        <taxon>Picea</taxon>
    </lineage>
</organism>
<gene>
    <name evidence="2" type="ORF">ABT39_MTgene806</name>
</gene>
<dbReference type="AlphaFoldDB" id="A0A117NJ64"/>
<sequence>MASKEKKKQGEYTSIFPLSQDIIRHRKRLRTTEGSRQDRKQLTSSLGKPKPVISYLSKSSKVYHSMRYLAPCERFEIKQAHRAPKTYSIMIYTSYNDVSTK</sequence>
<feature type="compositionally biased region" description="Basic and acidic residues" evidence="1">
    <location>
        <begin position="30"/>
        <end position="41"/>
    </location>
</feature>
<protein>
    <submittedName>
        <fullName evidence="2">Uncharacterized protein</fullName>
    </submittedName>
</protein>